<evidence type="ECO:0000256" key="1">
    <source>
        <dbReference type="SAM" id="MobiDB-lite"/>
    </source>
</evidence>
<protein>
    <recommendedName>
        <fullName evidence="4">THAP-type domain-containing protein</fullName>
    </recommendedName>
</protein>
<sequence>MSQKLCCVPGCVESGDTHPVLHLFPNPDKYPDRFRSWVMAVGGDILGLRNLYIYANRNLHKVPQFTIRDRRHLSAVENKPSTSTDTSALFGPVFNMSHHLFQESMPSITKDIGNKENVAHSSLQANVASVTKPTTMDIEYNICISDVQMPTQKPSSTTNPLEQMITGNYSNT</sequence>
<organism evidence="2 3">
    <name type="scientific">Chilo suppressalis</name>
    <name type="common">Asiatic rice borer moth</name>
    <dbReference type="NCBI Taxonomy" id="168631"/>
    <lineage>
        <taxon>Eukaryota</taxon>
        <taxon>Metazoa</taxon>
        <taxon>Ecdysozoa</taxon>
        <taxon>Arthropoda</taxon>
        <taxon>Hexapoda</taxon>
        <taxon>Insecta</taxon>
        <taxon>Pterygota</taxon>
        <taxon>Neoptera</taxon>
        <taxon>Endopterygota</taxon>
        <taxon>Lepidoptera</taxon>
        <taxon>Glossata</taxon>
        <taxon>Ditrysia</taxon>
        <taxon>Pyraloidea</taxon>
        <taxon>Crambidae</taxon>
        <taxon>Crambinae</taxon>
        <taxon>Chilo</taxon>
    </lineage>
</organism>
<name>A0ABN8B7A2_CHISP</name>
<keyword evidence="3" id="KW-1185">Reference proteome</keyword>
<evidence type="ECO:0008006" key="4">
    <source>
        <dbReference type="Google" id="ProtNLM"/>
    </source>
</evidence>
<dbReference type="EMBL" id="OU963897">
    <property type="protein sequence ID" value="CAH0405402.1"/>
    <property type="molecule type" value="Genomic_DNA"/>
</dbReference>
<evidence type="ECO:0000313" key="3">
    <source>
        <dbReference type="Proteomes" id="UP001153292"/>
    </source>
</evidence>
<dbReference type="Proteomes" id="UP001153292">
    <property type="component" value="Chromosome 4"/>
</dbReference>
<feature type="region of interest" description="Disordered" evidence="1">
    <location>
        <begin position="150"/>
        <end position="172"/>
    </location>
</feature>
<accession>A0ABN8B7A2</accession>
<proteinExistence type="predicted"/>
<reference evidence="2" key="1">
    <citation type="submission" date="2021-12" db="EMBL/GenBank/DDBJ databases">
        <authorList>
            <person name="King R."/>
        </authorList>
    </citation>
    <scope>NUCLEOTIDE SEQUENCE</scope>
</reference>
<gene>
    <name evidence="2" type="ORF">CHILSU_LOCUS8766</name>
</gene>
<evidence type="ECO:0000313" key="2">
    <source>
        <dbReference type="EMBL" id="CAH0405402.1"/>
    </source>
</evidence>